<dbReference type="OrthoDB" id="9801161at2"/>
<feature type="binding site" evidence="12">
    <location>
        <position position="98"/>
    </location>
    <ligand>
        <name>ATP</name>
        <dbReference type="ChEBI" id="CHEBI:30616"/>
    </ligand>
</feature>
<dbReference type="GO" id="GO:0006241">
    <property type="term" value="P:CTP biosynthetic process"/>
    <property type="evidence" value="ECO:0007669"/>
    <property type="project" value="InterPro"/>
</dbReference>
<keyword evidence="11" id="KW-0546">Nucleotide metabolism</keyword>
<keyword evidence="8 15" id="KW-0418">Kinase</keyword>
<evidence type="ECO:0000256" key="9">
    <source>
        <dbReference type="ARBA" id="ARBA00022840"/>
    </source>
</evidence>
<dbReference type="Pfam" id="PF00334">
    <property type="entry name" value="NDK"/>
    <property type="match status" value="1"/>
</dbReference>
<dbReference type="SMART" id="SM00562">
    <property type="entry name" value="NDK"/>
    <property type="match status" value="1"/>
</dbReference>
<evidence type="ECO:0000256" key="11">
    <source>
        <dbReference type="ARBA" id="ARBA00023080"/>
    </source>
</evidence>
<keyword evidence="6" id="KW-0479">Metal-binding</keyword>
<reference evidence="15 16" key="1">
    <citation type="journal article" date="2009" name="Appl. Environ. Microbiol.">
        <title>Genomic analysis of 'Elusimicrobium minutum,' the first cultivated representative of the phylum 'Elusimicrobia' (formerly termite group 1).</title>
        <authorList>
            <person name="Herlemann D.P.R."/>
            <person name="Geissinger O."/>
            <person name="Ikeda-Ohtsubo W."/>
            <person name="Kunin V."/>
            <person name="Sun H."/>
            <person name="Lapidus A."/>
            <person name="Hugenholtz P."/>
            <person name="Brune A."/>
        </authorList>
    </citation>
    <scope>NUCLEOTIDE SEQUENCE [LARGE SCALE GENOMIC DNA]</scope>
    <source>
        <strain evidence="15 16">Pei191</strain>
    </source>
</reference>
<dbReference type="GO" id="GO:0004550">
    <property type="term" value="F:nucleoside diphosphate kinase activity"/>
    <property type="evidence" value="ECO:0007669"/>
    <property type="project" value="UniProtKB-EC"/>
</dbReference>
<name>B2KEX8_ELUMP</name>
<gene>
    <name evidence="15" type="ordered locus">Emin_1527</name>
</gene>
<dbReference type="GO" id="GO:0006183">
    <property type="term" value="P:GTP biosynthetic process"/>
    <property type="evidence" value="ECO:0007669"/>
    <property type="project" value="InterPro"/>
</dbReference>
<dbReference type="AlphaFoldDB" id="B2KEX8"/>
<keyword evidence="4" id="KW-0597">Phosphoprotein</keyword>
<dbReference type="InterPro" id="IPR036850">
    <property type="entry name" value="NDK-like_dom_sf"/>
</dbReference>
<keyword evidence="7" id="KW-0547">Nucleotide-binding</keyword>
<dbReference type="FunFam" id="3.30.70.141:FF:000017">
    <property type="entry name" value="Nucleoside diphosphate kinase"/>
    <property type="match status" value="1"/>
</dbReference>
<evidence type="ECO:0000256" key="13">
    <source>
        <dbReference type="RuleBase" id="RU004011"/>
    </source>
</evidence>
<organism evidence="15 16">
    <name type="scientific">Elusimicrobium minutum (strain Pei191)</name>
    <dbReference type="NCBI Taxonomy" id="445932"/>
    <lineage>
        <taxon>Bacteria</taxon>
        <taxon>Pseudomonadati</taxon>
        <taxon>Elusimicrobiota</taxon>
        <taxon>Elusimicrobia</taxon>
        <taxon>Elusimicrobiales</taxon>
        <taxon>Elusimicrobiaceae</taxon>
        <taxon>Elusimicrobium</taxon>
    </lineage>
</organism>
<dbReference type="PROSITE" id="PS51374">
    <property type="entry name" value="NDPK_LIKE"/>
    <property type="match status" value="1"/>
</dbReference>
<dbReference type="PRINTS" id="PR01243">
    <property type="entry name" value="NUCDPKINASE"/>
</dbReference>
<proteinExistence type="inferred from homology"/>
<feature type="binding site" evidence="12">
    <location>
        <position position="57"/>
    </location>
    <ligand>
        <name>ATP</name>
        <dbReference type="ChEBI" id="CHEBI:30616"/>
    </ligand>
</feature>
<dbReference type="EMBL" id="CP001055">
    <property type="protein sequence ID" value="ACC99074.1"/>
    <property type="molecule type" value="Genomic_DNA"/>
</dbReference>
<dbReference type="HOGENOM" id="CLU_060216_6_3_0"/>
<evidence type="ECO:0000256" key="3">
    <source>
        <dbReference type="ARBA" id="ARBA00012966"/>
    </source>
</evidence>
<dbReference type="InterPro" id="IPR001564">
    <property type="entry name" value="Nucleoside_diP_kinase"/>
</dbReference>
<evidence type="ECO:0000256" key="6">
    <source>
        <dbReference type="ARBA" id="ARBA00022723"/>
    </source>
</evidence>
<evidence type="ECO:0000256" key="5">
    <source>
        <dbReference type="ARBA" id="ARBA00022679"/>
    </source>
</evidence>
<dbReference type="GO" id="GO:0005524">
    <property type="term" value="F:ATP binding"/>
    <property type="evidence" value="ECO:0007669"/>
    <property type="project" value="UniProtKB-KW"/>
</dbReference>
<feature type="binding site" evidence="12">
    <location>
        <position position="109"/>
    </location>
    <ligand>
        <name>ATP</name>
        <dbReference type="ChEBI" id="CHEBI:30616"/>
    </ligand>
</feature>
<feature type="domain" description="Nucleoside diphosphate kinase-like" evidence="14">
    <location>
        <begin position="1"/>
        <end position="148"/>
    </location>
</feature>
<dbReference type="EC" id="2.7.4.6" evidence="3"/>
<dbReference type="GO" id="GO:0006228">
    <property type="term" value="P:UTP biosynthetic process"/>
    <property type="evidence" value="ECO:0007669"/>
    <property type="project" value="InterPro"/>
</dbReference>
<evidence type="ECO:0000256" key="8">
    <source>
        <dbReference type="ARBA" id="ARBA00022777"/>
    </source>
</evidence>
<dbReference type="InterPro" id="IPR034907">
    <property type="entry name" value="NDK-like_dom"/>
</dbReference>
<dbReference type="RefSeq" id="WP_012415688.1">
    <property type="nucleotide sequence ID" value="NC_010644.1"/>
</dbReference>
<evidence type="ECO:0000256" key="4">
    <source>
        <dbReference type="ARBA" id="ARBA00022553"/>
    </source>
</evidence>
<evidence type="ECO:0000256" key="12">
    <source>
        <dbReference type="PROSITE-ProRule" id="PRU00706"/>
    </source>
</evidence>
<evidence type="ECO:0000256" key="10">
    <source>
        <dbReference type="ARBA" id="ARBA00022842"/>
    </source>
</evidence>
<feature type="binding site" evidence="12">
    <location>
        <position position="92"/>
    </location>
    <ligand>
        <name>ATP</name>
        <dbReference type="ChEBI" id="CHEBI:30616"/>
    </ligand>
</feature>
<keyword evidence="10" id="KW-0460">Magnesium</keyword>
<protein>
    <recommendedName>
        <fullName evidence="3">nucleoside-diphosphate kinase</fullName>
        <ecNumber evidence="3">2.7.4.6</ecNumber>
    </recommendedName>
</protein>
<comment type="similarity">
    <text evidence="2 12 13">Belongs to the NDK family.</text>
</comment>
<sequence>MEKTLILIKPDAIEKRLTGVILDRIESLGLQLASAKVAVVTEKLAREHYANLAGTPFVDNVVKFMMGNFNNIENRRVYAFVYKGEDAIAKVRHIIGVTDPDKADPWTIRGQFGQKKNGVIQNCVHASGSQEDAEREIALWFKPEEIVE</sequence>
<dbReference type="Proteomes" id="UP000001029">
    <property type="component" value="Chromosome"/>
</dbReference>
<comment type="cofactor">
    <cofactor evidence="1">
        <name>Mg(2+)</name>
        <dbReference type="ChEBI" id="CHEBI:18420"/>
    </cofactor>
</comment>
<keyword evidence="16" id="KW-1185">Reference proteome</keyword>
<evidence type="ECO:0000256" key="7">
    <source>
        <dbReference type="ARBA" id="ARBA00022741"/>
    </source>
</evidence>
<dbReference type="GO" id="GO:0046872">
    <property type="term" value="F:metal ion binding"/>
    <property type="evidence" value="ECO:0007669"/>
    <property type="project" value="UniProtKB-KW"/>
</dbReference>
<feature type="active site" description="Pros-phosphohistidine intermediate" evidence="12">
    <location>
        <position position="125"/>
    </location>
</feature>
<dbReference type="KEGG" id="emi:Emin_1527"/>
<dbReference type="SUPFAM" id="SSF54919">
    <property type="entry name" value="Nucleoside diphosphate kinase, NDK"/>
    <property type="match status" value="1"/>
</dbReference>
<evidence type="ECO:0000256" key="2">
    <source>
        <dbReference type="ARBA" id="ARBA00008142"/>
    </source>
</evidence>
<dbReference type="Gene3D" id="3.30.70.141">
    <property type="entry name" value="Nucleoside diphosphate kinase-like domain"/>
    <property type="match status" value="1"/>
</dbReference>
<accession>B2KEX8</accession>
<dbReference type="STRING" id="445932.Emin_1527"/>
<evidence type="ECO:0000313" key="15">
    <source>
        <dbReference type="EMBL" id="ACC99074.1"/>
    </source>
</evidence>
<feature type="binding site" evidence="12">
    <location>
        <position position="122"/>
    </location>
    <ligand>
        <name>ATP</name>
        <dbReference type="ChEBI" id="CHEBI:30616"/>
    </ligand>
</feature>
<evidence type="ECO:0000313" key="16">
    <source>
        <dbReference type="Proteomes" id="UP000001029"/>
    </source>
</evidence>
<feature type="binding site" evidence="12">
    <location>
        <position position="9"/>
    </location>
    <ligand>
        <name>ATP</name>
        <dbReference type="ChEBI" id="CHEBI:30616"/>
    </ligand>
</feature>
<keyword evidence="5 15" id="KW-0808">Transferase</keyword>
<evidence type="ECO:0000256" key="1">
    <source>
        <dbReference type="ARBA" id="ARBA00001946"/>
    </source>
</evidence>
<evidence type="ECO:0000259" key="14">
    <source>
        <dbReference type="SMART" id="SM00562"/>
    </source>
</evidence>
<keyword evidence="9" id="KW-0067">ATP-binding</keyword>
<dbReference type="PANTHER" id="PTHR11349">
    <property type="entry name" value="NUCLEOSIDE DIPHOSPHATE KINASE"/>
    <property type="match status" value="1"/>
</dbReference>